<evidence type="ECO:0000259" key="8">
    <source>
        <dbReference type="Pfam" id="PF02602"/>
    </source>
</evidence>
<dbReference type="Gene3D" id="3.40.50.10090">
    <property type="match status" value="2"/>
</dbReference>
<dbReference type="OMA" id="WVESIME"/>
<dbReference type="PANTHER" id="PTHR38042:SF1">
    <property type="entry name" value="UROPORPHYRINOGEN-III SYNTHASE, CHLOROPLASTIC"/>
    <property type="match status" value="1"/>
</dbReference>
<reference evidence="10" key="1">
    <citation type="journal article" date="2013" name="Proc. Natl. Acad. Sci. U.S.A.">
        <title>Genome structure and metabolic features in the red seaweed Chondrus crispus shed light on evolution of the Archaeplastida.</title>
        <authorList>
            <person name="Collen J."/>
            <person name="Porcel B."/>
            <person name="Carre W."/>
            <person name="Ball S.G."/>
            <person name="Chaparro C."/>
            <person name="Tonon T."/>
            <person name="Barbeyron T."/>
            <person name="Michel G."/>
            <person name="Noel B."/>
            <person name="Valentin K."/>
            <person name="Elias M."/>
            <person name="Artiguenave F."/>
            <person name="Arun A."/>
            <person name="Aury J.M."/>
            <person name="Barbosa-Neto J.F."/>
            <person name="Bothwell J.H."/>
            <person name="Bouget F.Y."/>
            <person name="Brillet L."/>
            <person name="Cabello-Hurtado F."/>
            <person name="Capella-Gutierrez S."/>
            <person name="Charrier B."/>
            <person name="Cladiere L."/>
            <person name="Cock J.M."/>
            <person name="Coelho S.M."/>
            <person name="Colleoni C."/>
            <person name="Czjzek M."/>
            <person name="Da Silva C."/>
            <person name="Delage L."/>
            <person name="Denoeud F."/>
            <person name="Deschamps P."/>
            <person name="Dittami S.M."/>
            <person name="Gabaldon T."/>
            <person name="Gachon C.M."/>
            <person name="Groisillier A."/>
            <person name="Herve C."/>
            <person name="Jabbari K."/>
            <person name="Katinka M."/>
            <person name="Kloareg B."/>
            <person name="Kowalczyk N."/>
            <person name="Labadie K."/>
            <person name="Leblanc C."/>
            <person name="Lopez P.J."/>
            <person name="McLachlan D.H."/>
            <person name="Meslet-Cladiere L."/>
            <person name="Moustafa A."/>
            <person name="Nehr Z."/>
            <person name="Nyvall Collen P."/>
            <person name="Panaud O."/>
            <person name="Partensky F."/>
            <person name="Poulain J."/>
            <person name="Rensing S.A."/>
            <person name="Rousvoal S."/>
            <person name="Samson G."/>
            <person name="Symeonidi A."/>
            <person name="Weissenbach J."/>
            <person name="Zambounis A."/>
            <person name="Wincker P."/>
            <person name="Boyen C."/>
        </authorList>
    </citation>
    <scope>NUCLEOTIDE SEQUENCE [LARGE SCALE GENOMIC DNA]</scope>
    <source>
        <strain evidence="10">cv. Stackhouse</strain>
    </source>
</reference>
<evidence type="ECO:0000256" key="4">
    <source>
        <dbReference type="ARBA" id="ARBA00023239"/>
    </source>
</evidence>
<keyword evidence="10" id="KW-1185">Reference proteome</keyword>
<comment type="catalytic activity">
    <reaction evidence="6 7">
        <text>hydroxymethylbilane = uroporphyrinogen III + H2O</text>
        <dbReference type="Rhea" id="RHEA:18965"/>
        <dbReference type="ChEBI" id="CHEBI:15377"/>
        <dbReference type="ChEBI" id="CHEBI:57308"/>
        <dbReference type="ChEBI" id="CHEBI:57845"/>
        <dbReference type="EC" id="4.2.1.75"/>
    </reaction>
</comment>
<organism evidence="9 10">
    <name type="scientific">Chondrus crispus</name>
    <name type="common">Carrageen Irish moss</name>
    <name type="synonym">Polymorpha crispa</name>
    <dbReference type="NCBI Taxonomy" id="2769"/>
    <lineage>
        <taxon>Eukaryota</taxon>
        <taxon>Rhodophyta</taxon>
        <taxon>Florideophyceae</taxon>
        <taxon>Rhodymeniophycidae</taxon>
        <taxon>Gigartinales</taxon>
        <taxon>Gigartinaceae</taxon>
        <taxon>Chondrus</taxon>
    </lineage>
</organism>
<dbReference type="OrthoDB" id="443551at2759"/>
<dbReference type="InterPro" id="IPR003754">
    <property type="entry name" value="4pyrrol_synth_uPrphyn_synth"/>
</dbReference>
<evidence type="ECO:0000256" key="2">
    <source>
        <dbReference type="ARBA" id="ARBA00008133"/>
    </source>
</evidence>
<dbReference type="Proteomes" id="UP000012073">
    <property type="component" value="Unassembled WGS sequence"/>
</dbReference>
<dbReference type="PhylomeDB" id="R7QSR3"/>
<dbReference type="AlphaFoldDB" id="R7QSR3"/>
<protein>
    <recommendedName>
        <fullName evidence="3 7">Uroporphyrinogen-III synthase</fullName>
        <ecNumber evidence="3 7">4.2.1.75</ecNumber>
    </recommendedName>
</protein>
<dbReference type="PANTHER" id="PTHR38042">
    <property type="entry name" value="UROPORPHYRINOGEN-III SYNTHASE, CHLOROPLASTIC"/>
    <property type="match status" value="1"/>
</dbReference>
<accession>R7QSR3</accession>
<dbReference type="STRING" id="2769.R7QSR3"/>
<evidence type="ECO:0000313" key="9">
    <source>
        <dbReference type="EMBL" id="CDF40541.1"/>
    </source>
</evidence>
<dbReference type="Pfam" id="PF02602">
    <property type="entry name" value="HEM4"/>
    <property type="match status" value="1"/>
</dbReference>
<dbReference type="SUPFAM" id="SSF69618">
    <property type="entry name" value="HemD-like"/>
    <property type="match status" value="1"/>
</dbReference>
<gene>
    <name evidence="9" type="ORF">CHC_T00007253001</name>
</gene>
<dbReference type="KEGG" id="ccp:CHC_T00007253001"/>
<comment type="similarity">
    <text evidence="2 7">Belongs to the uroporphyrinogen-III synthase family.</text>
</comment>
<dbReference type="InterPro" id="IPR039793">
    <property type="entry name" value="UROS/Hem4"/>
</dbReference>
<dbReference type="RefSeq" id="XP_005710835.1">
    <property type="nucleotide sequence ID" value="XM_005710778.1"/>
</dbReference>
<keyword evidence="5 7" id="KW-0627">Porphyrin biosynthesis</keyword>
<dbReference type="InterPro" id="IPR036108">
    <property type="entry name" value="4pyrrol_syn_uPrphyn_synt_sf"/>
</dbReference>
<dbReference type="GO" id="GO:0006782">
    <property type="term" value="P:protoporphyrinogen IX biosynthetic process"/>
    <property type="evidence" value="ECO:0007669"/>
    <property type="project" value="UniProtKB-UniRule"/>
</dbReference>
<dbReference type="GeneID" id="17318549"/>
<evidence type="ECO:0000256" key="7">
    <source>
        <dbReference type="RuleBase" id="RU366031"/>
    </source>
</evidence>
<evidence type="ECO:0000313" key="10">
    <source>
        <dbReference type="Proteomes" id="UP000012073"/>
    </source>
</evidence>
<sequence>MPYSDRTSFEYITSCMSLDQTNFAFLSPRPGPYFPMAFVTPSPVLFRFNAARKRPRKVCTWTCVESGHPRSLHEIPTPVRIALTRERGKNAVLQQGLRAVFPYAETLELPCVETVQGKDRDELPTQLASGPSGWVVITSPEAAAVFIAGWRKAGCPELRRIAAVGKATGNALRAVGLEVQFEPSKATGKALVKEFPTPETRQESILYPASAKASGDVVDGLSAKGYSVVRLNTYSTECAKMSKAHQLLASDTHIVTFASPSAVRGWVANVGASEDIAVACIGETSAKAAKSLGFKQVHYPERPGMEGWISAICDAMKLYESTSLKAV</sequence>
<comment type="pathway">
    <text evidence="1 7">Porphyrin-containing compound metabolism; protoporphyrin-IX biosynthesis; coproporphyrinogen-III from 5-aminolevulinate: step 3/4.</text>
</comment>
<dbReference type="GO" id="GO:0006780">
    <property type="term" value="P:uroporphyrinogen III biosynthetic process"/>
    <property type="evidence" value="ECO:0007669"/>
    <property type="project" value="UniProtKB-UniRule"/>
</dbReference>
<dbReference type="UniPathway" id="UPA00251">
    <property type="reaction ID" value="UER00320"/>
</dbReference>
<evidence type="ECO:0000256" key="6">
    <source>
        <dbReference type="ARBA" id="ARBA00048617"/>
    </source>
</evidence>
<keyword evidence="4 7" id="KW-0456">Lyase</keyword>
<evidence type="ECO:0000256" key="5">
    <source>
        <dbReference type="ARBA" id="ARBA00023244"/>
    </source>
</evidence>
<evidence type="ECO:0000256" key="3">
    <source>
        <dbReference type="ARBA" id="ARBA00013109"/>
    </source>
</evidence>
<proteinExistence type="inferred from homology"/>
<dbReference type="CDD" id="cd06578">
    <property type="entry name" value="HemD"/>
    <property type="match status" value="1"/>
</dbReference>
<name>R7QSR3_CHOCR</name>
<feature type="domain" description="Tetrapyrrole biosynthesis uroporphyrinogen III synthase" evidence="8">
    <location>
        <begin position="104"/>
        <end position="309"/>
    </location>
</feature>
<dbReference type="GO" id="GO:0004852">
    <property type="term" value="F:uroporphyrinogen-III synthase activity"/>
    <property type="evidence" value="ECO:0007669"/>
    <property type="project" value="UniProtKB-UniRule"/>
</dbReference>
<dbReference type="EC" id="4.2.1.75" evidence="3 7"/>
<evidence type="ECO:0000256" key="1">
    <source>
        <dbReference type="ARBA" id="ARBA00004772"/>
    </source>
</evidence>
<dbReference type="Gramene" id="CDF40541">
    <property type="protein sequence ID" value="CDF40541"/>
    <property type="gene ID" value="CHC_T00007253001"/>
</dbReference>
<dbReference type="EMBL" id="HG002195">
    <property type="protein sequence ID" value="CDF40541.1"/>
    <property type="molecule type" value="Genomic_DNA"/>
</dbReference>
<comment type="function">
    <text evidence="7">Catalyzes cyclization of the linear tetrapyrrole, hydroxymethylbilane, to the macrocyclic uroporphyrinogen III.</text>
</comment>